<keyword evidence="1" id="KW-0472">Membrane</keyword>
<reference evidence="7" key="6">
    <citation type="journal article" date="2019" name="Int. J. Syst. Evol. Microbiol.">
        <title>The Global Catalogue of Microorganisms (GCM) 10K type strain sequencing project: providing services to taxonomists for standard genome sequencing and annotation.</title>
        <authorList>
            <consortium name="The Broad Institute Genomics Platform"/>
            <consortium name="The Broad Institute Genome Sequencing Center for Infectious Disease"/>
            <person name="Wu L."/>
            <person name="Ma J."/>
        </authorList>
    </citation>
    <scope>NUCLEOTIDE SEQUENCE [LARGE SCALE GENOMIC DNA]</scope>
    <source>
        <strain evidence="7">CCM 7327</strain>
    </source>
</reference>
<evidence type="ECO:0008006" key="8">
    <source>
        <dbReference type="Google" id="ProtNLM"/>
    </source>
</evidence>
<organism evidence="2 5">
    <name type="scientific">Sphingobium fuliginis (strain ATCC 27551)</name>
    <dbReference type="NCBI Taxonomy" id="336203"/>
    <lineage>
        <taxon>Bacteria</taxon>
        <taxon>Pseudomonadati</taxon>
        <taxon>Pseudomonadota</taxon>
        <taxon>Alphaproteobacteria</taxon>
        <taxon>Sphingomonadales</taxon>
        <taxon>Sphingomonadaceae</taxon>
        <taxon>Sphingobium</taxon>
    </lineage>
</organism>
<evidence type="ECO:0000256" key="1">
    <source>
        <dbReference type="SAM" id="Phobius"/>
    </source>
</evidence>
<dbReference type="KEGG" id="sbar:H5V43_06105"/>
<reference evidence="2" key="4">
    <citation type="submission" date="2017-10" db="EMBL/GenBank/DDBJ databases">
        <title>Bioaugmenting a lab-scale membrane bioreactor with Sphingobium fuliginis OMI to degrade 4-tert-butylphenol.</title>
        <authorList>
            <person name="Takada K."/>
            <person name="Shiba T."/>
            <person name="Soda S."/>
            <person name="Inoue D."/>
            <person name="Miyake M."/>
            <person name="Eguchi M."/>
            <person name="Ike M."/>
        </authorList>
    </citation>
    <scope>NUCLEOTIDE SEQUENCE</scope>
    <source>
        <strain evidence="2">OMI</strain>
    </source>
</reference>
<reference evidence="2 5" key="2">
    <citation type="journal article" date="2013" name="Environ. Sci. Technol.">
        <title>The 4-tert-butylphenol-utilizing bacterium Sphingobium fuliginis OMI can degrade bisphenols via phenolic ring hydroxylation and meta-cleavage pathway.</title>
        <authorList>
            <person name="Ogata Y."/>
            <person name="Goda S."/>
            <person name="Toyama T."/>
            <person name="Sei K."/>
            <person name="Ike M."/>
        </authorList>
    </citation>
    <scope>NUCLEOTIDE SEQUENCE [LARGE SCALE GENOMIC DNA]</scope>
    <source>
        <strain evidence="2 5">OMI</strain>
    </source>
</reference>
<reference evidence="4" key="8">
    <citation type="journal article" date="2021" name="Microbiol. Resour. Announc.">
        <title>Complete Genome Sequence of Sphingobium barthaii KK22, a High-Molecular-Weight Polycyclic Aromatic Hydrocarbon-Degrading Soil Bacterium.</title>
        <authorList>
            <person name="Mori J.F."/>
            <person name="Kanaly R.A."/>
        </authorList>
    </citation>
    <scope>NUCLEOTIDE SEQUENCE</scope>
    <source>
        <strain evidence="4">KK22</strain>
    </source>
</reference>
<dbReference type="Proteomes" id="UP000628109">
    <property type="component" value="Unassembled WGS sequence"/>
</dbReference>
<evidence type="ECO:0000313" key="2">
    <source>
        <dbReference type="EMBL" id="GAY21335.1"/>
    </source>
</evidence>
<reference evidence="3" key="9">
    <citation type="submission" date="2024-05" db="EMBL/GenBank/DDBJ databases">
        <authorList>
            <person name="Sun Q."/>
            <person name="Sedlacek I."/>
        </authorList>
    </citation>
    <scope>NUCLEOTIDE SEQUENCE</scope>
    <source>
        <strain evidence="3">CCM 7327</strain>
    </source>
</reference>
<dbReference type="Proteomes" id="UP000593663">
    <property type="component" value="Chromosome 1"/>
</dbReference>
<evidence type="ECO:0000313" key="7">
    <source>
        <dbReference type="Proteomes" id="UP000628109"/>
    </source>
</evidence>
<gene>
    <name evidence="3" type="ORF">GCM10019071_17540</name>
    <name evidence="4" type="ORF">H5V43_06105</name>
    <name evidence="2" type="ORF">SFOMI_1875</name>
</gene>
<dbReference type="Proteomes" id="UP000221538">
    <property type="component" value="Unassembled WGS sequence"/>
</dbReference>
<keyword evidence="7" id="KW-1185">Reference proteome</keyword>
<keyword evidence="1" id="KW-1133">Transmembrane helix</keyword>
<reference evidence="6" key="7">
    <citation type="submission" date="2020-08" db="EMBL/GenBank/DDBJ databases">
        <title>Complete genome sequence of Sphingobium barthaii strain KK22, a high-molecular-weight polycyclic aromatic hydrocarbon-degrading soil bacterium.</title>
        <authorList>
            <person name="Mori J.F."/>
            <person name="Kanaly R.A."/>
        </authorList>
    </citation>
    <scope>NUCLEOTIDE SEQUENCE [LARGE SCALE GENOMIC DNA]</scope>
    <source>
        <strain evidence="6">KK22</strain>
    </source>
</reference>
<reference evidence="2 5" key="1">
    <citation type="journal article" date="2013" name="Biodegradation">
        <title>Occurrence of 4-tert-butylphenol (4-t-BP) biodegradation in an aquatic sample caused by the presence of Spirodela polyrrhiza and isolation of a 4-t-BP-utilizing bacterium.</title>
        <authorList>
            <person name="Ogata Y."/>
            <person name="Toyama T."/>
            <person name="Yu N."/>
            <person name="Wang X."/>
            <person name="Sei K."/>
            <person name="Ike M."/>
        </authorList>
    </citation>
    <scope>NUCLEOTIDE SEQUENCE [LARGE SCALE GENOMIC DNA]</scope>
    <source>
        <strain evidence="2 5">OMI</strain>
    </source>
</reference>
<evidence type="ECO:0000313" key="6">
    <source>
        <dbReference type="Proteomes" id="UP000593663"/>
    </source>
</evidence>
<evidence type="ECO:0000313" key="5">
    <source>
        <dbReference type="Proteomes" id="UP000221538"/>
    </source>
</evidence>
<keyword evidence="1" id="KW-0812">Transmembrane</keyword>
<protein>
    <recommendedName>
        <fullName evidence="8">Heme exporter protein D</fullName>
    </recommendedName>
</protein>
<evidence type="ECO:0000313" key="4">
    <source>
        <dbReference type="EMBL" id="QOT72688.1"/>
    </source>
</evidence>
<reference evidence="3" key="3">
    <citation type="journal article" date="2014" name="Int. J. Syst. Evol. Microbiol.">
        <title>Complete genome of a new Firmicutes species belonging to the dominant human colonic microbiota ('Ruminococcus bicirculans') reveals two chromosomes and a selective capacity to utilize plant glucans.</title>
        <authorList>
            <consortium name="NISC Comparative Sequencing Program"/>
            <person name="Wegmann U."/>
            <person name="Louis P."/>
            <person name="Goesmann A."/>
            <person name="Henrissat B."/>
            <person name="Duncan S.H."/>
            <person name="Flint H.J."/>
        </authorList>
    </citation>
    <scope>NUCLEOTIDE SEQUENCE</scope>
    <source>
        <strain evidence="3">CCM 7327</strain>
    </source>
</reference>
<dbReference type="EMBL" id="CP060035">
    <property type="protein sequence ID" value="QOT72688.1"/>
    <property type="molecule type" value="Genomic_DNA"/>
</dbReference>
<accession>A0A292ZES2</accession>
<dbReference type="EMBL" id="BEWI01000031">
    <property type="protein sequence ID" value="GAY21335.1"/>
    <property type="molecule type" value="Genomic_DNA"/>
</dbReference>
<sequence>MNQWAFVIGAYALTLSGTGLISLFSWRAMRNAERRASADRVSADRA</sequence>
<proteinExistence type="predicted"/>
<dbReference type="AlphaFoldDB" id="A0A292ZES2"/>
<dbReference type="RefSeq" id="WP_165363354.1">
    <property type="nucleotide sequence ID" value="NZ_BATN01000010.1"/>
</dbReference>
<reference evidence="2" key="5">
    <citation type="submission" date="2017-10" db="EMBL/GenBank/DDBJ databases">
        <authorList>
            <person name="Banno H."/>
            <person name="Chua N.-H."/>
        </authorList>
    </citation>
    <scope>NUCLEOTIDE SEQUENCE</scope>
    <source>
        <strain evidence="2">OMI</strain>
    </source>
</reference>
<name>A0A292ZES2_SPHSA</name>
<evidence type="ECO:0000313" key="3">
    <source>
        <dbReference type="EMBL" id="GFZ88371.1"/>
    </source>
</evidence>
<dbReference type="EMBL" id="BMDU01000003">
    <property type="protein sequence ID" value="GFZ88371.1"/>
    <property type="molecule type" value="Genomic_DNA"/>
</dbReference>
<feature type="transmembrane region" description="Helical" evidence="1">
    <location>
        <begin position="6"/>
        <end position="26"/>
    </location>
</feature>